<protein>
    <submittedName>
        <fullName evidence="1">Uncharacterized protein</fullName>
    </submittedName>
</protein>
<dbReference type="Proteomes" id="UP000241444">
    <property type="component" value="Unassembled WGS sequence"/>
</dbReference>
<proteinExistence type="predicted"/>
<keyword evidence="2" id="KW-1185">Reference proteome</keyword>
<comment type="caution">
    <text evidence="1">The sequence shown here is derived from an EMBL/GenBank/DDBJ whole genome shotgun (WGS) entry which is preliminary data.</text>
</comment>
<accession>A0A2P7B5H2</accession>
<evidence type="ECO:0000313" key="1">
    <source>
        <dbReference type="EMBL" id="PSH61706.1"/>
    </source>
</evidence>
<name>A0A2P7B5H2_9HYPH</name>
<dbReference type="EMBL" id="PGGO01000035">
    <property type="protein sequence ID" value="PSH61706.1"/>
    <property type="molecule type" value="Genomic_DNA"/>
</dbReference>
<sequence length="87" mass="9814">MNKATSCGEHSKDRIVKDKQDNLLQTCVSATSGGADFPTIWHDILKKHPLVVGLPIQRINDDNEPVLEIRLATGQWLVFDSKRFSIR</sequence>
<gene>
    <name evidence="1" type="ORF">CU102_26700</name>
</gene>
<dbReference type="AlphaFoldDB" id="A0A2P7B5H2"/>
<reference evidence="2" key="1">
    <citation type="submission" date="2017-11" db="EMBL/GenBank/DDBJ databases">
        <authorList>
            <person name="Kuznetsova I."/>
            <person name="Sazanova A."/>
            <person name="Chirak E."/>
            <person name="Safronova V."/>
            <person name="Willems A."/>
        </authorList>
    </citation>
    <scope>NUCLEOTIDE SEQUENCE [LARGE SCALE GENOMIC DNA]</scope>
    <source>
        <strain evidence="2">STM 196</strain>
    </source>
</reference>
<organism evidence="1 2">
    <name type="scientific">Phyllobacterium brassicacearum</name>
    <dbReference type="NCBI Taxonomy" id="314235"/>
    <lineage>
        <taxon>Bacteria</taxon>
        <taxon>Pseudomonadati</taxon>
        <taxon>Pseudomonadota</taxon>
        <taxon>Alphaproteobacteria</taxon>
        <taxon>Hyphomicrobiales</taxon>
        <taxon>Phyllobacteriaceae</taxon>
        <taxon>Phyllobacterium</taxon>
    </lineage>
</organism>
<evidence type="ECO:0000313" key="2">
    <source>
        <dbReference type="Proteomes" id="UP000241444"/>
    </source>
</evidence>